<name>A0A8B8CQU1_CRAVI</name>
<accession>A0A8B8CQU1</accession>
<evidence type="ECO:0000313" key="3">
    <source>
        <dbReference type="Proteomes" id="UP000694844"/>
    </source>
</evidence>
<gene>
    <name evidence="4" type="primary">LOC111121282</name>
</gene>
<feature type="region of interest" description="Disordered" evidence="2">
    <location>
        <begin position="42"/>
        <end position="64"/>
    </location>
</feature>
<dbReference type="InterPro" id="IPR038586">
    <property type="entry name" value="Tctex-1-like_sf"/>
</dbReference>
<dbReference type="KEGG" id="cvn:111121282"/>
<evidence type="ECO:0000256" key="2">
    <source>
        <dbReference type="SAM" id="MobiDB-lite"/>
    </source>
</evidence>
<dbReference type="GO" id="GO:0005737">
    <property type="term" value="C:cytoplasm"/>
    <property type="evidence" value="ECO:0007669"/>
    <property type="project" value="TreeGrafter"/>
</dbReference>
<sequence length="216" mass="24604">MSKYKRTMTAPSSGSCEHLDTLKPAVTVSISEPMLKISVQDRKKSMTPNLRSRGSGTGFGGSTFAAMGARRMSRRLSTRPVIKREDTQGSSLNLQSMHIRQEPTYKMEPDYRFSVKSVEDIIKETLERSLDNYTYDKLQTPTFGKILSDDIKDRVKRLNFERYKIVCMLVIGENQGQGLQMSSRCQWFPKTDTFASYTYKNTSVFCSCTVYGIYAE</sequence>
<dbReference type="PANTHER" id="PTHR21255:SF65">
    <property type="entry name" value="TCTEX1 DOMAIN-CONTAINING PROTEIN 2"/>
    <property type="match status" value="1"/>
</dbReference>
<organism evidence="3 4">
    <name type="scientific">Crassostrea virginica</name>
    <name type="common">Eastern oyster</name>
    <dbReference type="NCBI Taxonomy" id="6565"/>
    <lineage>
        <taxon>Eukaryota</taxon>
        <taxon>Metazoa</taxon>
        <taxon>Spiralia</taxon>
        <taxon>Lophotrochozoa</taxon>
        <taxon>Mollusca</taxon>
        <taxon>Bivalvia</taxon>
        <taxon>Autobranchia</taxon>
        <taxon>Pteriomorphia</taxon>
        <taxon>Ostreida</taxon>
        <taxon>Ostreoidea</taxon>
        <taxon>Ostreidae</taxon>
        <taxon>Crassostrea</taxon>
    </lineage>
</organism>
<dbReference type="CDD" id="cd21451">
    <property type="entry name" value="DLC-like_TCTEX1D"/>
    <property type="match status" value="1"/>
</dbReference>
<protein>
    <submittedName>
        <fullName evidence="4">Tctex1 domain-containing protein 1-B-like</fullName>
    </submittedName>
</protein>
<comment type="similarity">
    <text evidence="1">Belongs to the dynein light chain Tctex-type family.</text>
</comment>
<dbReference type="Gene3D" id="3.30.1140.40">
    <property type="entry name" value="Tctex-1"/>
    <property type="match status" value="1"/>
</dbReference>
<dbReference type="GO" id="GO:0005868">
    <property type="term" value="C:cytoplasmic dynein complex"/>
    <property type="evidence" value="ECO:0007669"/>
    <property type="project" value="TreeGrafter"/>
</dbReference>
<dbReference type="PANTHER" id="PTHR21255">
    <property type="entry name" value="T-COMPLEX-ASSOCIATED-TESTIS-EXPRESSED 1/ DYNEIN LIGHT CHAIN"/>
    <property type="match status" value="1"/>
</dbReference>
<evidence type="ECO:0000256" key="1">
    <source>
        <dbReference type="ARBA" id="ARBA00005361"/>
    </source>
</evidence>
<dbReference type="GeneID" id="111121282"/>
<dbReference type="InterPro" id="IPR005334">
    <property type="entry name" value="Tctex-1-like"/>
</dbReference>
<dbReference type="OrthoDB" id="10260741at2759"/>
<keyword evidence="3" id="KW-1185">Reference proteome</keyword>
<dbReference type="Proteomes" id="UP000694844">
    <property type="component" value="Chromosome 2"/>
</dbReference>
<proteinExistence type="inferred from homology"/>
<dbReference type="GO" id="GO:0007018">
    <property type="term" value="P:microtubule-based movement"/>
    <property type="evidence" value="ECO:0007669"/>
    <property type="project" value="TreeGrafter"/>
</dbReference>
<dbReference type="RefSeq" id="XP_022318187.1">
    <property type="nucleotide sequence ID" value="XM_022462479.1"/>
</dbReference>
<evidence type="ECO:0000313" key="4">
    <source>
        <dbReference type="RefSeq" id="XP_022318187.1"/>
    </source>
</evidence>
<dbReference type="GO" id="GO:0045505">
    <property type="term" value="F:dynein intermediate chain binding"/>
    <property type="evidence" value="ECO:0007669"/>
    <property type="project" value="TreeGrafter"/>
</dbReference>
<dbReference type="AlphaFoldDB" id="A0A8B8CQU1"/>
<dbReference type="Pfam" id="PF03645">
    <property type="entry name" value="Tctex-1"/>
    <property type="match status" value="1"/>
</dbReference>
<reference evidence="4" key="1">
    <citation type="submission" date="2025-08" db="UniProtKB">
        <authorList>
            <consortium name="RefSeq"/>
        </authorList>
    </citation>
    <scope>IDENTIFICATION</scope>
    <source>
        <tissue evidence="4">Whole sample</tissue>
    </source>
</reference>